<organism evidence="2 3">
    <name type="scientific">Pseudonocardia aurantiaca</name>
    <dbReference type="NCBI Taxonomy" id="75290"/>
    <lineage>
        <taxon>Bacteria</taxon>
        <taxon>Bacillati</taxon>
        <taxon>Actinomycetota</taxon>
        <taxon>Actinomycetes</taxon>
        <taxon>Pseudonocardiales</taxon>
        <taxon>Pseudonocardiaceae</taxon>
        <taxon>Pseudonocardia</taxon>
    </lineage>
</organism>
<dbReference type="EMBL" id="JBHUCP010000019">
    <property type="protein sequence ID" value="MFD1532667.1"/>
    <property type="molecule type" value="Genomic_DNA"/>
</dbReference>
<feature type="region of interest" description="Disordered" evidence="1">
    <location>
        <begin position="1"/>
        <end position="33"/>
    </location>
</feature>
<reference evidence="3" key="1">
    <citation type="journal article" date="2019" name="Int. J. Syst. Evol. Microbiol.">
        <title>The Global Catalogue of Microorganisms (GCM) 10K type strain sequencing project: providing services to taxonomists for standard genome sequencing and annotation.</title>
        <authorList>
            <consortium name="The Broad Institute Genomics Platform"/>
            <consortium name="The Broad Institute Genome Sequencing Center for Infectious Disease"/>
            <person name="Wu L."/>
            <person name="Ma J."/>
        </authorList>
    </citation>
    <scope>NUCLEOTIDE SEQUENCE [LARGE SCALE GENOMIC DNA]</scope>
    <source>
        <strain evidence="3">JCM 12165</strain>
    </source>
</reference>
<proteinExistence type="predicted"/>
<gene>
    <name evidence="2" type="ORF">ACFSCY_24905</name>
</gene>
<keyword evidence="3" id="KW-1185">Reference proteome</keyword>
<comment type="caution">
    <text evidence="2">The sequence shown here is derived from an EMBL/GenBank/DDBJ whole genome shotgun (WGS) entry which is preliminary data.</text>
</comment>
<dbReference type="RefSeq" id="WP_343978234.1">
    <property type="nucleotide sequence ID" value="NZ_BAAAJG010000010.1"/>
</dbReference>
<evidence type="ECO:0000313" key="2">
    <source>
        <dbReference type="EMBL" id="MFD1532667.1"/>
    </source>
</evidence>
<feature type="compositionally biased region" description="Basic residues" evidence="1">
    <location>
        <begin position="21"/>
        <end position="33"/>
    </location>
</feature>
<sequence length="154" mass="17656">MVGPSSEPIQADPTASALARSRLHPLVRPARHRNRRHDIPSWEDRLARRQNELELFEQLDETPWVTLARAEAEVGVSRSALRSWYRNGEIQSRLVDGPNGPQRLVQLDAVIERAAASPRIQRRAEREVSLEAQVTLLRHRVDQLELRLAALERK</sequence>
<name>A0ABW4FQA2_9PSEU</name>
<accession>A0ABW4FQA2</accession>
<evidence type="ECO:0000256" key="1">
    <source>
        <dbReference type="SAM" id="MobiDB-lite"/>
    </source>
</evidence>
<protein>
    <submittedName>
        <fullName evidence="2">Excisionase</fullName>
    </submittedName>
</protein>
<evidence type="ECO:0000313" key="3">
    <source>
        <dbReference type="Proteomes" id="UP001597145"/>
    </source>
</evidence>
<dbReference type="Proteomes" id="UP001597145">
    <property type="component" value="Unassembled WGS sequence"/>
</dbReference>